<reference evidence="4 5" key="1">
    <citation type="submission" date="2019-12" db="EMBL/GenBank/DDBJ databases">
        <authorList>
            <person name="Wolfe R."/>
            <person name="Danczak R."/>
            <person name="Wilkins M."/>
        </authorList>
    </citation>
    <scope>NUCLEOTIDE SEQUENCE [LARGE SCALE GENOMIC DNA]</scope>
    <source>
        <strain evidence="4">X2_MaxBin.013</strain>
    </source>
</reference>
<sequence length="840" mass="95449">MKKANLIAIIFIIIFLNLQAGILQAADVGDIGMGARYVGLGRAYTAMEGDASSLLINPGAIGLSSSKEVLTMYSNMLNEASFGALCVLFPTNIGVIGIGYLKEETGGLVNTTSDETTGRPKELASFSYDSQLLIFGFGRKINKHLSVGANINFYSKGSDQISGGRGTGTSYDIGLLWNREKGQNIGVSIHNAAATGIKWGSGITDEQKYVVKAGIKQDIKDNFCLLIDTEAEKNKPTLFKGAVEWNLVKALALRFGVEQEYLSESDRYMNWSAGVGIGMGDIRFDYAYYCDAQVTNNSTHFVSMSIKLPEVKKLPPAIKTEEEIRKLAVAKIKVDHKERERKAQLLLDKIEKEKMDLKMKEERLEKEKKERMEEERLNLIEKEKAQAEARRRAEEIKAEEQEKASAAKKEAAAKARAEAIIKAEKIEKEKQAQIEKEKQIQLAMKRIEEEKILQRKKEEEQLKLKGKEMVKARVEELAKEEQARKEKELQSQMLLNKLEKEKIALKLEKEKMEKMEKERIALLEKMKAKEEAMRIAEERKAEEIRKAIAAKAEEETRIKIEEKTRIEQEQIEKEKKIQLEKERLVKLELAKIEEEKLALELKEKEEAAIKVKKAKEKIEKPMEVEVSKIETAEVPPEKLEYEVKKGDTLEKIARVFFGTRKAAYDIAYYNNISDPDRIRMGDIIEIPPLSIKTFKDVNSSTIGFRQISYLGDLNILLGYPDGTFKPKNMINRVEFVTMMVKTSKPSPQEAPEANEEELFIDVSANHWATDYLREAKHSGWILGYPDGTFRPISLISRSEANMILYRMKIEEEIQALNRAGVAKFVFKRIQNLKSDQKPSL</sequence>
<dbReference type="EMBL" id="WPAF01000008">
    <property type="protein sequence ID" value="KAF0134439.1"/>
    <property type="molecule type" value="Genomic_DNA"/>
</dbReference>
<comment type="caution">
    <text evidence="4">The sequence shown here is derived from an EMBL/GenBank/DDBJ whole genome shotgun (WGS) entry which is preliminary data.</text>
</comment>
<dbReference type="Gene3D" id="2.40.160.60">
    <property type="entry name" value="Outer membrane protein transport protein (OMPP1/FadL/TodX)"/>
    <property type="match status" value="1"/>
</dbReference>
<gene>
    <name evidence="4" type="ORF">FD145_664</name>
</gene>
<dbReference type="Proteomes" id="UP000488506">
    <property type="component" value="Unassembled WGS sequence"/>
</dbReference>
<dbReference type="Pfam" id="PF00395">
    <property type="entry name" value="SLH"/>
    <property type="match status" value="2"/>
</dbReference>
<evidence type="ECO:0008006" key="6">
    <source>
        <dbReference type="Google" id="ProtNLM"/>
    </source>
</evidence>
<dbReference type="Pfam" id="PF01476">
    <property type="entry name" value="LysM"/>
    <property type="match status" value="1"/>
</dbReference>
<feature type="coiled-coil region" evidence="1">
    <location>
        <begin position="333"/>
        <end position="450"/>
    </location>
</feature>
<feature type="domain" description="LysM" evidence="3">
    <location>
        <begin position="639"/>
        <end position="686"/>
    </location>
</feature>
<dbReference type="InterPro" id="IPR036779">
    <property type="entry name" value="LysM_dom_sf"/>
</dbReference>
<name>A0A833L1H9_UNCSA</name>
<protein>
    <recommendedName>
        <fullName evidence="6">LysM peptidoglycan-binding domain-containing protein</fullName>
    </recommendedName>
</protein>
<dbReference type="SMART" id="SM00257">
    <property type="entry name" value="LysM"/>
    <property type="match status" value="1"/>
</dbReference>
<evidence type="ECO:0000259" key="3">
    <source>
        <dbReference type="PROSITE" id="PS51782"/>
    </source>
</evidence>
<dbReference type="InterPro" id="IPR018392">
    <property type="entry name" value="LysM"/>
</dbReference>
<proteinExistence type="predicted"/>
<feature type="domain" description="SLH" evidence="2">
    <location>
        <begin position="755"/>
        <end position="818"/>
    </location>
</feature>
<dbReference type="PROSITE" id="PS51272">
    <property type="entry name" value="SLH"/>
    <property type="match status" value="2"/>
</dbReference>
<evidence type="ECO:0000313" key="5">
    <source>
        <dbReference type="Proteomes" id="UP000488506"/>
    </source>
</evidence>
<dbReference type="InterPro" id="IPR051465">
    <property type="entry name" value="Cell_Envelope_Struct_Comp"/>
</dbReference>
<dbReference type="InterPro" id="IPR001119">
    <property type="entry name" value="SLH_dom"/>
</dbReference>
<dbReference type="CDD" id="cd00118">
    <property type="entry name" value="LysM"/>
    <property type="match status" value="1"/>
</dbReference>
<dbReference type="SUPFAM" id="SSF56935">
    <property type="entry name" value="Porins"/>
    <property type="match status" value="1"/>
</dbReference>
<accession>A0A833L1H9</accession>
<evidence type="ECO:0000259" key="2">
    <source>
        <dbReference type="PROSITE" id="PS51272"/>
    </source>
</evidence>
<organism evidence="4 5">
    <name type="scientific">Candidatus Saganbacteria bacterium</name>
    <dbReference type="NCBI Taxonomy" id="2575572"/>
    <lineage>
        <taxon>Bacteria</taxon>
        <taxon>Bacillati</taxon>
        <taxon>Saganbacteria</taxon>
    </lineage>
</organism>
<feature type="domain" description="SLH" evidence="2">
    <location>
        <begin position="690"/>
        <end position="753"/>
    </location>
</feature>
<keyword evidence="1" id="KW-0175">Coiled coil</keyword>
<dbReference type="PROSITE" id="PS51782">
    <property type="entry name" value="LYSM"/>
    <property type="match status" value="1"/>
</dbReference>
<dbReference type="Gene3D" id="3.10.350.10">
    <property type="entry name" value="LysM domain"/>
    <property type="match status" value="1"/>
</dbReference>
<dbReference type="PANTHER" id="PTHR43308">
    <property type="entry name" value="OUTER MEMBRANE PROTEIN ALPHA-RELATED"/>
    <property type="match status" value="1"/>
</dbReference>
<evidence type="ECO:0000256" key="1">
    <source>
        <dbReference type="SAM" id="Coils"/>
    </source>
</evidence>
<dbReference type="AlphaFoldDB" id="A0A833L1H9"/>
<feature type="coiled-coil region" evidence="1">
    <location>
        <begin position="477"/>
        <end position="617"/>
    </location>
</feature>
<dbReference type="SUPFAM" id="SSF54106">
    <property type="entry name" value="LysM domain"/>
    <property type="match status" value="1"/>
</dbReference>
<evidence type="ECO:0000313" key="4">
    <source>
        <dbReference type="EMBL" id="KAF0134439.1"/>
    </source>
</evidence>